<dbReference type="EMBL" id="CP073910">
    <property type="protein sequence ID" value="QUT04784.1"/>
    <property type="molecule type" value="Genomic_DNA"/>
</dbReference>
<dbReference type="AlphaFoldDB" id="A0A975K4Q9"/>
<dbReference type="Proteomes" id="UP000681425">
    <property type="component" value="Chromosome"/>
</dbReference>
<organism evidence="2 3">
    <name type="scientific">Sphingobium phenoxybenzoativorans</name>
    <dbReference type="NCBI Taxonomy" id="1592790"/>
    <lineage>
        <taxon>Bacteria</taxon>
        <taxon>Pseudomonadati</taxon>
        <taxon>Pseudomonadota</taxon>
        <taxon>Alphaproteobacteria</taxon>
        <taxon>Sphingomonadales</taxon>
        <taxon>Sphingomonadaceae</taxon>
        <taxon>Sphingobium</taxon>
    </lineage>
</organism>
<sequence length="148" mass="15886">MTRHYPAEHFAAEKITGDQIAIARPVPAARGEYGRTFDLPPALYAMTVGGYLAYLAVMGIAFMAPDLVIPMAIFVLFVLAAFGTPALFARMAPPPPGWPRTMSAFMREGFECMTGHVSGTGAATQVLIMPVLILIWGICIALIAAMVR</sequence>
<feature type="transmembrane region" description="Helical" evidence="1">
    <location>
        <begin position="127"/>
        <end position="147"/>
    </location>
</feature>
<accession>A0A975K4Q9</accession>
<keyword evidence="1" id="KW-0812">Transmembrane</keyword>
<reference evidence="2" key="1">
    <citation type="submission" date="2021-04" db="EMBL/GenBank/DDBJ databases">
        <title>Isolation of p-tert-butylphenol degrading bacteria Sphingobium phenoxybenzoativorans Tas13 from active sludge.</title>
        <authorList>
            <person name="Li Y."/>
        </authorList>
    </citation>
    <scope>NUCLEOTIDE SEQUENCE</scope>
    <source>
        <strain evidence="2">Tas13</strain>
    </source>
</reference>
<keyword evidence="3" id="KW-1185">Reference proteome</keyword>
<keyword evidence="1" id="KW-0472">Membrane</keyword>
<keyword evidence="1" id="KW-1133">Transmembrane helix</keyword>
<protein>
    <submittedName>
        <fullName evidence="2">Uncharacterized protein</fullName>
    </submittedName>
</protein>
<dbReference type="KEGG" id="spph:KFK14_17345"/>
<gene>
    <name evidence="2" type="ORF">KFK14_17345</name>
</gene>
<evidence type="ECO:0000313" key="2">
    <source>
        <dbReference type="EMBL" id="QUT04784.1"/>
    </source>
</evidence>
<name>A0A975K4Q9_9SPHN</name>
<proteinExistence type="predicted"/>
<evidence type="ECO:0000256" key="1">
    <source>
        <dbReference type="SAM" id="Phobius"/>
    </source>
</evidence>
<feature type="transmembrane region" description="Helical" evidence="1">
    <location>
        <begin position="71"/>
        <end position="92"/>
    </location>
</feature>
<dbReference type="RefSeq" id="WP_212608528.1">
    <property type="nucleotide sequence ID" value="NZ_CP073910.1"/>
</dbReference>
<feature type="transmembrane region" description="Helical" evidence="1">
    <location>
        <begin position="42"/>
        <end position="64"/>
    </location>
</feature>
<evidence type="ECO:0000313" key="3">
    <source>
        <dbReference type="Proteomes" id="UP000681425"/>
    </source>
</evidence>